<dbReference type="InterPro" id="IPR049435">
    <property type="entry name" value="Cas_Cas6_C"/>
</dbReference>
<keyword evidence="2" id="KW-0694">RNA-binding</keyword>
<protein>
    <recommendedName>
        <fullName evidence="4">CRISPR-associated endoribonuclease</fullName>
    </recommendedName>
</protein>
<dbReference type="Gene3D" id="3.30.70.1900">
    <property type="match status" value="1"/>
</dbReference>
<gene>
    <name evidence="6" type="ORF">J2S03_003171</name>
</gene>
<organism evidence="6 7">
    <name type="scientific">Alicyclobacillus cycloheptanicus</name>
    <dbReference type="NCBI Taxonomy" id="1457"/>
    <lineage>
        <taxon>Bacteria</taxon>
        <taxon>Bacillati</taxon>
        <taxon>Bacillota</taxon>
        <taxon>Bacilli</taxon>
        <taxon>Bacillales</taxon>
        <taxon>Alicyclobacillaceae</taxon>
        <taxon>Alicyclobacillus</taxon>
    </lineage>
</organism>
<dbReference type="GO" id="GO:0016787">
    <property type="term" value="F:hydrolase activity"/>
    <property type="evidence" value="ECO:0007669"/>
    <property type="project" value="UniProtKB-KW"/>
</dbReference>
<dbReference type="Gene3D" id="3.30.70.1890">
    <property type="match status" value="1"/>
</dbReference>
<dbReference type="PANTHER" id="PTHR36984">
    <property type="entry name" value="CRISPR-ASSOCIATED ENDORIBONUCLEASE CAS6 1"/>
    <property type="match status" value="1"/>
</dbReference>
<evidence type="ECO:0000256" key="3">
    <source>
        <dbReference type="ARBA" id="ARBA00023118"/>
    </source>
</evidence>
<evidence type="ECO:0000256" key="2">
    <source>
        <dbReference type="ARBA" id="ARBA00022884"/>
    </source>
</evidence>
<comment type="caution">
    <text evidence="6">The sequence shown here is derived from an EMBL/GenBank/DDBJ whole genome shotgun (WGS) entry which is preliminary data.</text>
</comment>
<sequence>MRVVLEFAPKGALRLPMHYNAALHGVLYRHLSDNRMRDQLHDHGLHRVGSKPVKLFTFSRLMGEYEIDSKEKTITFQGPVRWVVSSAVDQVIYDLSMTLLKAGRISLHGTEVQVRTASLERYSGTVTQGQIRLMSPITVYRTLNLPNGRKYTQYYSPGTPEFTELMRKNLLLKASALGLEVTEADAAFDLIPVDQAHMKERIVLFRDTPVHAWDGNFRVQGTPKMLALAWNAGLCMKNSDGFGLFDFFARGR</sequence>
<dbReference type="Pfam" id="PF01881">
    <property type="entry name" value="Cas_Cas6_C"/>
    <property type="match status" value="1"/>
</dbReference>
<keyword evidence="3" id="KW-0051">Antiviral defense</keyword>
<dbReference type="PANTHER" id="PTHR36984:SF1">
    <property type="entry name" value="CRISPR-ASSOCIATED ENDORIBONUCLEASE CAS6 1"/>
    <property type="match status" value="1"/>
</dbReference>
<dbReference type="CDD" id="cd21140">
    <property type="entry name" value="Cas6_I-like"/>
    <property type="match status" value="1"/>
</dbReference>
<keyword evidence="7" id="KW-1185">Reference proteome</keyword>
<dbReference type="RefSeq" id="WP_274457221.1">
    <property type="nucleotide sequence ID" value="NZ_CP067097.1"/>
</dbReference>
<dbReference type="Proteomes" id="UP001232973">
    <property type="component" value="Unassembled WGS sequence"/>
</dbReference>
<evidence type="ECO:0000313" key="7">
    <source>
        <dbReference type="Proteomes" id="UP001232973"/>
    </source>
</evidence>
<feature type="domain" description="CRISPR associated protein Cas6 C-terminal" evidence="5">
    <location>
        <begin position="130"/>
        <end position="246"/>
    </location>
</feature>
<evidence type="ECO:0000259" key="5">
    <source>
        <dbReference type="Pfam" id="PF01881"/>
    </source>
</evidence>
<name>A0ABT9XLW7_9BACL</name>
<dbReference type="PIRSF" id="PIRSF005054">
    <property type="entry name" value="PF1131"/>
    <property type="match status" value="1"/>
</dbReference>
<dbReference type="EMBL" id="JAUSTP010000037">
    <property type="protein sequence ID" value="MDQ0191301.1"/>
    <property type="molecule type" value="Genomic_DNA"/>
</dbReference>
<comment type="function">
    <text evidence="4">CRISPR (clustered regularly interspaced short palindromic repeat), is an adaptive immune system that provides protection against mobile genetic elements (viruses, transposable elements and conjugative plasmids). CRISPR clusters contain sequences complementary to antecedent mobile elements and target invading nucleic acids. CRISPR clusters are transcribed and processed into CRISPR RNA (crRNA).</text>
</comment>
<evidence type="ECO:0000313" key="6">
    <source>
        <dbReference type="EMBL" id="MDQ0191301.1"/>
    </source>
</evidence>
<comment type="similarity">
    <text evidence="1 4">Belongs to the CRISPR-associated protein Cas6/Cse3/CasE family.</text>
</comment>
<dbReference type="InterPro" id="IPR010156">
    <property type="entry name" value="CRISPR-assoc_prot_Cas6"/>
</dbReference>
<evidence type="ECO:0000256" key="4">
    <source>
        <dbReference type="PIRNR" id="PIRNR005054"/>
    </source>
</evidence>
<accession>A0ABT9XLW7</accession>
<proteinExistence type="inferred from homology"/>
<dbReference type="NCBIfam" id="TIGR01877">
    <property type="entry name" value="cas_cas6"/>
    <property type="match status" value="1"/>
</dbReference>
<dbReference type="InterPro" id="IPR045747">
    <property type="entry name" value="CRISPR-assoc_prot_Cas6_N_sf"/>
</dbReference>
<reference evidence="6 7" key="1">
    <citation type="submission" date="2023-07" db="EMBL/GenBank/DDBJ databases">
        <title>Genomic Encyclopedia of Type Strains, Phase IV (KMG-IV): sequencing the most valuable type-strain genomes for metagenomic binning, comparative biology and taxonomic classification.</title>
        <authorList>
            <person name="Goeker M."/>
        </authorList>
    </citation>
    <scope>NUCLEOTIDE SEQUENCE [LARGE SCALE GENOMIC DNA]</scope>
    <source>
        <strain evidence="6 7">DSM 4006</strain>
    </source>
</reference>
<evidence type="ECO:0000256" key="1">
    <source>
        <dbReference type="ARBA" id="ARBA00005937"/>
    </source>
</evidence>
<keyword evidence="6" id="KW-0378">Hydrolase</keyword>